<evidence type="ECO:0000313" key="2">
    <source>
        <dbReference type="Proteomes" id="UP000472262"/>
    </source>
</evidence>
<organism evidence="1 2">
    <name type="scientific">Sinocyclocheilus grahami</name>
    <name type="common">Dianchi golden-line fish</name>
    <name type="synonym">Barbus grahami</name>
    <dbReference type="NCBI Taxonomy" id="75366"/>
    <lineage>
        <taxon>Eukaryota</taxon>
        <taxon>Metazoa</taxon>
        <taxon>Chordata</taxon>
        <taxon>Craniata</taxon>
        <taxon>Vertebrata</taxon>
        <taxon>Euteleostomi</taxon>
        <taxon>Actinopterygii</taxon>
        <taxon>Neopterygii</taxon>
        <taxon>Teleostei</taxon>
        <taxon>Ostariophysi</taxon>
        <taxon>Cypriniformes</taxon>
        <taxon>Cyprinidae</taxon>
        <taxon>Cyprininae</taxon>
        <taxon>Sinocyclocheilus</taxon>
    </lineage>
</organism>
<accession>A0A672TG80</accession>
<proteinExistence type="predicted"/>
<protein>
    <submittedName>
        <fullName evidence="1">Uncharacterized protein</fullName>
    </submittedName>
</protein>
<keyword evidence="2" id="KW-1185">Reference proteome</keyword>
<reference evidence="1" key="1">
    <citation type="submission" date="2025-08" db="UniProtKB">
        <authorList>
            <consortium name="Ensembl"/>
        </authorList>
    </citation>
    <scope>IDENTIFICATION</scope>
</reference>
<name>A0A672TG80_SINGR</name>
<evidence type="ECO:0000313" key="1">
    <source>
        <dbReference type="Ensembl" id="ENSSGRP00000112711.1"/>
    </source>
</evidence>
<reference evidence="1" key="2">
    <citation type="submission" date="2025-09" db="UniProtKB">
        <authorList>
            <consortium name="Ensembl"/>
        </authorList>
    </citation>
    <scope>IDENTIFICATION</scope>
</reference>
<dbReference type="Gene3D" id="1.10.150.510">
    <property type="entry name" value="Receptor activity modifying family"/>
    <property type="match status" value="1"/>
</dbReference>
<dbReference type="Proteomes" id="UP000472262">
    <property type="component" value="Unassembled WGS sequence"/>
</dbReference>
<dbReference type="InParanoid" id="A0A672TG80"/>
<dbReference type="AlphaFoldDB" id="A0A672TG80"/>
<dbReference type="InterPro" id="IPR038126">
    <property type="entry name" value="RAMP_sf"/>
</dbReference>
<sequence>MLTTACSSHYGNAIEEFCLAKFKLDMEVLDQRQWCSWEDTVDTPNKNENSCRVFSVREMTGFPILSHTSEGFSGPCGTAPGIHRSWECLNIPSCLCDIMEVIRGAPENT</sequence>
<dbReference type="Ensembl" id="ENSSGRT00000119710.1">
    <property type="protein sequence ID" value="ENSSGRP00000112711.1"/>
    <property type="gene ID" value="ENSSGRG00000055397.1"/>
</dbReference>